<feature type="domain" description="THO complex subunitTHOC2 N-terminal" evidence="7">
    <location>
        <begin position="852"/>
        <end position="928"/>
    </location>
</feature>
<evidence type="ECO:0000259" key="6">
    <source>
        <dbReference type="Pfam" id="PF11262"/>
    </source>
</evidence>
<evidence type="ECO:0000259" key="8">
    <source>
        <dbReference type="Pfam" id="PF16134"/>
    </source>
</evidence>
<dbReference type="InterPro" id="IPR032302">
    <property type="entry name" value="THOC2_N"/>
</dbReference>
<evidence type="ECO:0000256" key="4">
    <source>
        <dbReference type="ARBA" id="ARBA00023242"/>
    </source>
</evidence>
<feature type="compositionally biased region" description="Basic and acidic residues" evidence="5">
    <location>
        <begin position="1840"/>
        <end position="1851"/>
    </location>
</feature>
<proteinExistence type="inferred from homology"/>
<dbReference type="Pfam" id="PF11262">
    <property type="entry name" value="Tho2"/>
    <property type="match status" value="1"/>
</dbReference>
<dbReference type="GO" id="GO:0006397">
    <property type="term" value="P:mRNA processing"/>
    <property type="evidence" value="ECO:0007669"/>
    <property type="project" value="InterPro"/>
</dbReference>
<dbReference type="PANTHER" id="PTHR21597">
    <property type="entry name" value="THO2 PROTEIN"/>
    <property type="match status" value="1"/>
</dbReference>
<dbReference type="Proteomes" id="UP001303647">
    <property type="component" value="Unassembled WGS sequence"/>
</dbReference>
<reference evidence="9" key="1">
    <citation type="journal article" date="2023" name="Mol. Phylogenet. Evol.">
        <title>Genome-scale phylogeny and comparative genomics of the fungal order Sordariales.</title>
        <authorList>
            <person name="Hensen N."/>
            <person name="Bonometti L."/>
            <person name="Westerberg I."/>
            <person name="Brannstrom I.O."/>
            <person name="Guillou S."/>
            <person name="Cros-Aarteil S."/>
            <person name="Calhoun S."/>
            <person name="Haridas S."/>
            <person name="Kuo A."/>
            <person name="Mondo S."/>
            <person name="Pangilinan J."/>
            <person name="Riley R."/>
            <person name="LaButti K."/>
            <person name="Andreopoulos B."/>
            <person name="Lipzen A."/>
            <person name="Chen C."/>
            <person name="Yan M."/>
            <person name="Daum C."/>
            <person name="Ng V."/>
            <person name="Clum A."/>
            <person name="Steindorff A."/>
            <person name="Ohm R.A."/>
            <person name="Martin F."/>
            <person name="Silar P."/>
            <person name="Natvig D.O."/>
            <person name="Lalanne C."/>
            <person name="Gautier V."/>
            <person name="Ament-Velasquez S.L."/>
            <person name="Kruys A."/>
            <person name="Hutchinson M.I."/>
            <person name="Powell A.J."/>
            <person name="Barry K."/>
            <person name="Miller A.N."/>
            <person name="Grigoriev I.V."/>
            <person name="Debuchy R."/>
            <person name="Gladieux P."/>
            <person name="Hiltunen Thoren M."/>
            <person name="Johannesson H."/>
        </authorList>
    </citation>
    <scope>NUCLEOTIDE SEQUENCE</scope>
    <source>
        <strain evidence="9">CBS 359.72</strain>
    </source>
</reference>
<gene>
    <name evidence="9" type="ORF">C7999DRAFT_40642</name>
</gene>
<accession>A0AAN7HJL1</accession>
<evidence type="ECO:0000256" key="3">
    <source>
        <dbReference type="ARBA" id="ARBA00019596"/>
    </source>
</evidence>
<name>A0AAN7HJL1_9PEZI</name>
<dbReference type="InterPro" id="IPR021726">
    <property type="entry name" value="THO_THOC2_N"/>
</dbReference>
<feature type="compositionally biased region" description="Basic and acidic residues" evidence="5">
    <location>
        <begin position="1863"/>
        <end position="1877"/>
    </location>
</feature>
<evidence type="ECO:0000313" key="10">
    <source>
        <dbReference type="Proteomes" id="UP001303647"/>
    </source>
</evidence>
<protein>
    <recommendedName>
        <fullName evidence="3">THO complex subunit 2</fullName>
    </recommendedName>
</protein>
<feature type="compositionally biased region" description="Low complexity" evidence="5">
    <location>
        <begin position="58"/>
        <end position="70"/>
    </location>
</feature>
<feature type="compositionally biased region" description="Low complexity" evidence="5">
    <location>
        <begin position="1616"/>
        <end position="1632"/>
    </location>
</feature>
<feature type="region of interest" description="Disordered" evidence="5">
    <location>
        <begin position="1541"/>
        <end position="2429"/>
    </location>
</feature>
<feature type="compositionally biased region" description="Basic and acidic residues" evidence="5">
    <location>
        <begin position="2386"/>
        <end position="2407"/>
    </location>
</feature>
<feature type="compositionally biased region" description="Low complexity" evidence="5">
    <location>
        <begin position="2167"/>
        <end position="2178"/>
    </location>
</feature>
<evidence type="ECO:0000256" key="2">
    <source>
        <dbReference type="ARBA" id="ARBA00007857"/>
    </source>
</evidence>
<dbReference type="GO" id="GO:0006406">
    <property type="term" value="P:mRNA export from nucleus"/>
    <property type="evidence" value="ECO:0007669"/>
    <property type="project" value="InterPro"/>
</dbReference>
<dbReference type="EMBL" id="MU857642">
    <property type="protein sequence ID" value="KAK4248117.1"/>
    <property type="molecule type" value="Genomic_DNA"/>
</dbReference>
<organism evidence="9 10">
    <name type="scientific">Corynascus novoguineensis</name>
    <dbReference type="NCBI Taxonomy" id="1126955"/>
    <lineage>
        <taxon>Eukaryota</taxon>
        <taxon>Fungi</taxon>
        <taxon>Dikarya</taxon>
        <taxon>Ascomycota</taxon>
        <taxon>Pezizomycotina</taxon>
        <taxon>Sordariomycetes</taxon>
        <taxon>Sordariomycetidae</taxon>
        <taxon>Sordariales</taxon>
        <taxon>Chaetomiaceae</taxon>
        <taxon>Corynascus</taxon>
    </lineage>
</organism>
<keyword evidence="10" id="KW-1185">Reference proteome</keyword>
<sequence length="2429" mass="268256">MPPKRKRNDRGPSDVGLSRPSPHRPADTTLGQHERSFDGSRGNRGGRNPRRGERRDSSQSQGPNSSFSGPDPRSPPPPRPSSSSSSAAAPPPATTAAPLAPPPVPSAPAPVVAAPSPVQTFYDYSIITDNHVSRWQKGARQEIIDHGVQSRKDEDLTEVVMIFQELLHSITDGRLQGSDAGEVVREILGPEVSEAERNAGAFDPHTLFLDTVSTFMDVESGPLQPQLRDFMIASGVSPALMRLVLDPPILQHLDLIRDTFVRMGIRQSTNLLYRQANYNLLREESEGFAKLVTELFTTSSAEPPTSEVVQATFNKVMSLIGTFDLHPGRVLDVILDIFAAVLIKQFRFFIKFLRVSSWWPRSQLNLPTDTFIGGLPIWALPEHTGWVATDEEEVLLAKQRLERDIAFWERARKLKLDAYFELGGRQLAPSEEERLANGTTETGQESSIEQQWIKITKTLPPPGNRDAAQMLGFKLRFYTSEARDPEDTLPANLLYLISLLIKVGFISLTDLWNHVWPQDEDMETVKEQKIRELEEKEKAKRPGGEQNALMMAGALPDDMPPPPSNNSRRDAATTKQETNKTPAAEKPESRGPDDQKVLLLKCLLTIGALPESLFIIGRHDWILRAFPDLIPLVHRILHHSIDALYEQTRPTSSDMTECPPKPQLDPDQTGVPKGHLKLKTPPAKRALRWPNADQADVDGVSYRFYWDEWADNVPVCRTVDDLFTLSESLLNIVGVQIGGDASLVTKLARIGNKSLHDDPSPENNERWLGLLKRVLVPALSLGEANASAVDSVWDLLKQYPVRSRFSVYAEWYEGATSRLEPVQKAFAQTKLLTLSKMKRLSHSNIMQMAKELAKVAYQSPGIVCKVALQQIESYDNLIEAFVECAKYFTDLGYDVLVWSVLSSLAGQERSRTQATSVLLTSKWLQALSRFSGKVFQRYSNMDPLPILRYVHAQLLRGNSTDLVILEELIESMGGIVSAFDFTDAQLRGMTGGELLRRQTLVSLGDKREISVRSAQRLMKALSQSNLAGQLLVNIAQYRQNAIYRITDDNAVIKYLSALVDGAHKVLSRYLDLLLSNLDPDTFNRLVPDVIQLMRDYGLDANLAFMIRRNSIRWDTKALPSTRETPSQTTKTVTDADGDVAMEAAVAIGTPGDANSAEAAKDDGSGDSSPASKVPSRLPESLSDALAPLIDEIPRILPQQSWQYISPSCYVFFWSLQLGNLVWPQDSYEAANKRLKAQAAELTTDRSDTPRSAASKKRKREEIMDQQQRLVQETKDGIERFQKTKLHIGRQTNGWFPAGVSNADATSDALLEDCILPRLQISPVDADYCFRLIKFLHEFPKSNFQLMSLYNRLLNHNRLRALIFTCTVREAEHLARFLKFILGDLSKWHGSKSAYEKEALGLKELQGTKTREYIGFATTFDADGKPTEFIEHDAFKELLFRWHKELNTALRSCLNGMEWMHIRNAISILKGVIDFFPTINFMADKFLEQLNTIKDRESANSNAPESTQGHRVDLSVTAQTTYSELAKRKSKWVLVQAFRPGAKSDSKDEKGLAAPASSSLRGSAAAFKPSAGRPLQSSEVEDGEVDESKAGQASPRPNGLSLPRPPPVREPSRETNSSAPRTASAATTSGRPSTPKPLPTPHSGNRQEPPRFSTLPPGGPNLPSRPDLPNRPDSAGPRFNQPRQDRRDLPSREARDYRDSREPRDQHQRDLRDPQGARDSRDYRAPEGTRPERPRDIPTSDRRGPDPGQREPGPRDTGRDSGRDAGRTSDRGRAEPPSRRHDHASPADRDSRSDSRPPPRERGAPHGSSRSDSRPARESALSTPQAITSQSAPQGPPINPERARIIEVERPEIINPARAALINDTRDPSGRHSPRDQPQRLPANPPLPDSSREDRHGRRRHSPGPETPRDSHMEAAAPPSRTERNVERDDRKGGPRDSYTSQSRSDHDHGRLNQQDPNYGRLNPIQSVVDMPPGPPSGPRGRGGRSGARSGPVSGPPMRPDSRFPPLEPGRPPTPERHPPTGPSASRPRRGPYDGGNLNSPTTTAPPAVGVHPDRMRHINQGPPPPPPPPPPPSGPSGPSGIHPDRLNQIAPQPSGPGMHSRAPMHTPDRPPMSAPNSGSRPTPSGPGADFLSTPTGPAASNDRMRSGGRQLRGIQNTLDKASADNARGPGPRSSRSRPNLAGSDAQILVGASPVTTPVHERPPESFRDSSRRDPSDRPARSGPDPIQVVGDSRDGREISGGRGSANGDDYGSSRTEHDRSRREHHRSERGTRPSGRSSRDRTPDREREPKDSREYRERRSSNVPGSSTRDDRDSRRSMRESTGGGRESISGGGRDLAPPRESSSHRSHRGESGPRGDGSSGGGRGEGGRTEDYGRSGSSRGGGPPRDSRSSRPGDERGDPRGGEDRARKRRSEGVDVGSGSHQDKRQRR</sequence>
<feature type="compositionally biased region" description="Basic and acidic residues" evidence="5">
    <location>
        <begin position="2308"/>
        <end position="2319"/>
    </location>
</feature>
<feature type="compositionally biased region" description="Basic and acidic residues" evidence="5">
    <location>
        <begin position="2198"/>
        <end position="2219"/>
    </location>
</feature>
<feature type="compositionally biased region" description="Gly residues" evidence="5">
    <location>
        <begin position="2322"/>
        <end position="2334"/>
    </location>
</feature>
<dbReference type="InterPro" id="IPR021418">
    <property type="entry name" value="THO_THOC2_C"/>
</dbReference>
<feature type="compositionally biased region" description="Pro residues" evidence="5">
    <location>
        <begin position="2061"/>
        <end position="2075"/>
    </location>
</feature>
<feature type="compositionally biased region" description="Basic and acidic residues" evidence="5">
    <location>
        <begin position="583"/>
        <end position="592"/>
    </location>
</feature>
<evidence type="ECO:0000256" key="1">
    <source>
        <dbReference type="ARBA" id="ARBA00004123"/>
    </source>
</evidence>
<dbReference type="GO" id="GO:0000445">
    <property type="term" value="C:THO complex part of transcription export complex"/>
    <property type="evidence" value="ECO:0007669"/>
    <property type="project" value="TreeGrafter"/>
</dbReference>
<keyword evidence="4" id="KW-0539">Nucleus</keyword>
<feature type="compositionally biased region" description="Basic and acidic residues" evidence="5">
    <location>
        <begin position="1920"/>
        <end position="1934"/>
    </location>
</feature>
<feature type="region of interest" description="Disordered" evidence="5">
    <location>
        <begin position="1"/>
        <end position="102"/>
    </location>
</feature>
<feature type="compositionally biased region" description="Pro residues" evidence="5">
    <location>
        <begin position="89"/>
        <end position="102"/>
    </location>
</feature>
<feature type="region of interest" description="Disordered" evidence="5">
    <location>
        <begin position="552"/>
        <end position="592"/>
    </location>
</feature>
<feature type="compositionally biased region" description="Basic and acidic residues" evidence="5">
    <location>
        <begin position="2254"/>
        <end position="2300"/>
    </location>
</feature>
<evidence type="ECO:0000256" key="5">
    <source>
        <dbReference type="SAM" id="MobiDB-lite"/>
    </source>
</evidence>
<dbReference type="Pfam" id="PF11732">
    <property type="entry name" value="Thoc2"/>
    <property type="match status" value="1"/>
</dbReference>
<feature type="region of interest" description="Disordered" evidence="5">
    <location>
        <begin position="1150"/>
        <end position="1177"/>
    </location>
</feature>
<feature type="compositionally biased region" description="Polar residues" evidence="5">
    <location>
        <begin position="1819"/>
        <end position="1832"/>
    </location>
</feature>
<comment type="subcellular location">
    <subcellularLocation>
        <location evidence="1">Nucleus</location>
    </subcellularLocation>
</comment>
<dbReference type="PANTHER" id="PTHR21597:SF0">
    <property type="entry name" value="THO COMPLEX SUBUNIT 2"/>
    <property type="match status" value="1"/>
</dbReference>
<dbReference type="Pfam" id="PF16134">
    <property type="entry name" value="THOC2_N"/>
    <property type="match status" value="1"/>
</dbReference>
<feature type="region of interest" description="Disordered" evidence="5">
    <location>
        <begin position="650"/>
        <end position="673"/>
    </location>
</feature>
<dbReference type="GO" id="GO:0003729">
    <property type="term" value="F:mRNA binding"/>
    <property type="evidence" value="ECO:0007669"/>
    <property type="project" value="TreeGrafter"/>
</dbReference>
<feature type="domain" description="THO complex subunit 2 N-terminal" evidence="8">
    <location>
        <begin position="127"/>
        <end position="850"/>
    </location>
</feature>
<comment type="caution">
    <text evidence="9">The sequence shown here is derived from an EMBL/GenBank/DDBJ whole genome shotgun (WGS) entry which is preliminary data.</text>
</comment>
<feature type="compositionally biased region" description="Basic and acidic residues" evidence="5">
    <location>
        <begin position="1682"/>
        <end position="1816"/>
    </location>
</feature>
<dbReference type="InterPro" id="IPR040007">
    <property type="entry name" value="Tho2"/>
</dbReference>
<feature type="compositionally biased region" description="Basic and acidic residues" evidence="5">
    <location>
        <begin position="1541"/>
        <end position="1550"/>
    </location>
</feature>
<reference evidence="9" key="2">
    <citation type="submission" date="2023-05" db="EMBL/GenBank/DDBJ databases">
        <authorList>
            <consortium name="Lawrence Berkeley National Laboratory"/>
            <person name="Steindorff A."/>
            <person name="Hensen N."/>
            <person name="Bonometti L."/>
            <person name="Westerberg I."/>
            <person name="Brannstrom I.O."/>
            <person name="Guillou S."/>
            <person name="Cros-Aarteil S."/>
            <person name="Calhoun S."/>
            <person name="Haridas S."/>
            <person name="Kuo A."/>
            <person name="Mondo S."/>
            <person name="Pangilinan J."/>
            <person name="Riley R."/>
            <person name="Labutti K."/>
            <person name="Andreopoulos B."/>
            <person name="Lipzen A."/>
            <person name="Chen C."/>
            <person name="Yanf M."/>
            <person name="Daum C."/>
            <person name="Ng V."/>
            <person name="Clum A."/>
            <person name="Ohm R."/>
            <person name="Martin F."/>
            <person name="Silar P."/>
            <person name="Natvig D."/>
            <person name="Lalanne C."/>
            <person name="Gautier V."/>
            <person name="Ament-Velasquez S.L."/>
            <person name="Kruys A."/>
            <person name="Hutchinson M.I."/>
            <person name="Powell A.J."/>
            <person name="Barry K."/>
            <person name="Miller A.N."/>
            <person name="Grigoriev I.V."/>
            <person name="Debuchy R."/>
            <person name="Gladieux P."/>
            <person name="Thoren M.H."/>
            <person name="Johannesson H."/>
        </authorList>
    </citation>
    <scope>NUCLEOTIDE SEQUENCE</scope>
    <source>
        <strain evidence="9">CBS 359.72</strain>
    </source>
</reference>
<feature type="region of interest" description="Disordered" evidence="5">
    <location>
        <begin position="1238"/>
        <end position="1264"/>
    </location>
</feature>
<feature type="compositionally biased region" description="Gly residues" evidence="5">
    <location>
        <begin position="2355"/>
        <end position="2365"/>
    </location>
</feature>
<evidence type="ECO:0000259" key="7">
    <source>
        <dbReference type="Pfam" id="PF11732"/>
    </source>
</evidence>
<evidence type="ECO:0000313" key="9">
    <source>
        <dbReference type="EMBL" id="KAK4248117.1"/>
    </source>
</evidence>
<comment type="similarity">
    <text evidence="2">Belongs to the THOC2 family.</text>
</comment>
<feature type="domain" description="THO complex subunitTHOC2 C-terminal" evidence="6">
    <location>
        <begin position="1201"/>
        <end position="1524"/>
    </location>
</feature>